<name>A0A839Z6R9_9HYPH</name>
<evidence type="ECO:0000313" key="2">
    <source>
        <dbReference type="EMBL" id="MBB3771389.1"/>
    </source>
</evidence>
<sequence>MTVGQFHRVQPSPAMHRFLAAAAFLLAFAGAAHWVLPAGRYALDLALAQDDAARIADIELSRVLTPASVASEIESALSTDDGELAASFITLADARGIEIAPALRARVALANSTATVAARGAGAFGKGFVTGEGEDLAGLAGAATGDLTVWGDVRDLGREALHWASGEPVDPLMVGLAGAGIVATGATYAAFGAPLTLRAGLSLIKGARRAGVVGARLAGDMMGALRGGRRVEAAATLADIGRAGTKAGTRATFAGLAHVDDAAGAGRLARLADVKGGQTLAIFKTLGRGALFVTEAIAKLAFWVIAAAVNLFGLVCAFNAMVVASVRPLWKRRRPTPVARTASAVSIALFGRRATWQARYLAGALLGRRATWQAGSRSLGCRLPVAGTRAHADLLP</sequence>
<organism evidence="2 3">
    <name type="scientific">Ancylobacter tetraedralis</name>
    <dbReference type="NCBI Taxonomy" id="217068"/>
    <lineage>
        <taxon>Bacteria</taxon>
        <taxon>Pseudomonadati</taxon>
        <taxon>Pseudomonadota</taxon>
        <taxon>Alphaproteobacteria</taxon>
        <taxon>Hyphomicrobiales</taxon>
        <taxon>Xanthobacteraceae</taxon>
        <taxon>Ancylobacter</taxon>
    </lineage>
</organism>
<keyword evidence="1" id="KW-0812">Transmembrane</keyword>
<keyword evidence="1" id="KW-1133">Transmembrane helix</keyword>
<evidence type="ECO:0000256" key="1">
    <source>
        <dbReference type="SAM" id="Phobius"/>
    </source>
</evidence>
<protein>
    <submittedName>
        <fullName evidence="2">Uncharacterized protein</fullName>
    </submittedName>
</protein>
<comment type="caution">
    <text evidence="2">The sequence shown here is derived from an EMBL/GenBank/DDBJ whole genome shotgun (WGS) entry which is preliminary data.</text>
</comment>
<proteinExistence type="predicted"/>
<keyword evidence="1" id="KW-0472">Membrane</keyword>
<reference evidence="2 3" key="1">
    <citation type="submission" date="2020-08" db="EMBL/GenBank/DDBJ databases">
        <title>Genomic Encyclopedia of Type Strains, Phase IV (KMG-IV): sequencing the most valuable type-strain genomes for metagenomic binning, comparative biology and taxonomic classification.</title>
        <authorList>
            <person name="Goeker M."/>
        </authorList>
    </citation>
    <scope>NUCLEOTIDE SEQUENCE [LARGE SCALE GENOMIC DNA]</scope>
    <source>
        <strain evidence="2 3">DSM 5895</strain>
    </source>
</reference>
<gene>
    <name evidence="2" type="ORF">FHS55_001988</name>
</gene>
<dbReference type="Proteomes" id="UP000533469">
    <property type="component" value="Unassembled WGS sequence"/>
</dbReference>
<accession>A0A839Z6R9</accession>
<keyword evidence="3" id="KW-1185">Reference proteome</keyword>
<feature type="transmembrane region" description="Helical" evidence="1">
    <location>
        <begin position="300"/>
        <end position="324"/>
    </location>
</feature>
<dbReference type="AlphaFoldDB" id="A0A839Z6R9"/>
<dbReference type="RefSeq" id="WP_246340014.1">
    <property type="nucleotide sequence ID" value="NZ_JACICD010000003.1"/>
</dbReference>
<evidence type="ECO:0000313" key="3">
    <source>
        <dbReference type="Proteomes" id="UP000533469"/>
    </source>
</evidence>
<dbReference type="EMBL" id="JACICD010000003">
    <property type="protein sequence ID" value="MBB3771389.1"/>
    <property type="molecule type" value="Genomic_DNA"/>
</dbReference>